<feature type="region of interest" description="Disordered" evidence="1">
    <location>
        <begin position="52"/>
        <end position="91"/>
    </location>
</feature>
<dbReference type="EMBL" id="CAKXAJ010025107">
    <property type="protein sequence ID" value="CAH2235019.1"/>
    <property type="molecule type" value="Genomic_DNA"/>
</dbReference>
<dbReference type="Proteomes" id="UP000838756">
    <property type="component" value="Unassembled WGS sequence"/>
</dbReference>
<dbReference type="OrthoDB" id="7487351at2759"/>
<organism evidence="2 3">
    <name type="scientific">Pararge aegeria aegeria</name>
    <dbReference type="NCBI Taxonomy" id="348720"/>
    <lineage>
        <taxon>Eukaryota</taxon>
        <taxon>Metazoa</taxon>
        <taxon>Ecdysozoa</taxon>
        <taxon>Arthropoda</taxon>
        <taxon>Hexapoda</taxon>
        <taxon>Insecta</taxon>
        <taxon>Pterygota</taxon>
        <taxon>Neoptera</taxon>
        <taxon>Endopterygota</taxon>
        <taxon>Lepidoptera</taxon>
        <taxon>Glossata</taxon>
        <taxon>Ditrysia</taxon>
        <taxon>Papilionoidea</taxon>
        <taxon>Nymphalidae</taxon>
        <taxon>Satyrinae</taxon>
        <taxon>Satyrini</taxon>
        <taxon>Parargina</taxon>
        <taxon>Pararge</taxon>
    </lineage>
</organism>
<comment type="caution">
    <text evidence="2">The sequence shown here is derived from an EMBL/GenBank/DDBJ whole genome shotgun (WGS) entry which is preliminary data.</text>
</comment>
<proteinExistence type="predicted"/>
<sequence>MPLGQVLSHLGFSNACMRSWEWHLEFPDVAVASELDEECGVVSVVVMGGGVEKAGEAGGASSSGRVRRRESLPRPPPHTGDCSPLALPLVM</sequence>
<dbReference type="AlphaFoldDB" id="A0A8S4RDQ8"/>
<evidence type="ECO:0000313" key="2">
    <source>
        <dbReference type="EMBL" id="CAH2235019.1"/>
    </source>
</evidence>
<name>A0A8S4RDQ8_9NEOP</name>
<keyword evidence="3" id="KW-1185">Reference proteome</keyword>
<gene>
    <name evidence="2" type="primary">jg1291</name>
    <name evidence="2" type="ORF">PAEG_LOCUS12710</name>
</gene>
<evidence type="ECO:0000256" key="1">
    <source>
        <dbReference type="SAM" id="MobiDB-lite"/>
    </source>
</evidence>
<reference evidence="2" key="1">
    <citation type="submission" date="2022-03" db="EMBL/GenBank/DDBJ databases">
        <authorList>
            <person name="Lindestad O."/>
        </authorList>
    </citation>
    <scope>NUCLEOTIDE SEQUENCE</scope>
</reference>
<accession>A0A8S4RDQ8</accession>
<protein>
    <submittedName>
        <fullName evidence="2">Jg1291 protein</fullName>
    </submittedName>
</protein>
<evidence type="ECO:0000313" key="3">
    <source>
        <dbReference type="Proteomes" id="UP000838756"/>
    </source>
</evidence>